<reference evidence="2" key="1">
    <citation type="submission" date="2023-08" db="EMBL/GenBank/DDBJ databases">
        <title>Genomic characterization of the C. tuberculostearicum species complex, a ubiquitous member of the human skin microbiome.</title>
        <authorList>
            <person name="Ahmed N."/>
            <person name="Deming C."/>
            <person name="Conlan S."/>
            <person name="Segre J."/>
        </authorList>
    </citation>
    <scope>NUCLEOTIDE SEQUENCE</scope>
    <source>
        <strain evidence="2">CTNIH22</strain>
    </source>
</reference>
<keyword evidence="1" id="KW-0472">Membrane</keyword>
<sequence>MKKELTMQKCFTFVVLLISSFSLGLLYTTVTMMMDSDPRAPIPLTTFLIAAPATIFLYFGGKLLDKNVNIGTVISSNLQLFMVSASCLMLVFLPSSIAHNQTLQDWGIDAIFAVILSALATFTVSRFGQVLGSGVSVFESGVSFMAVV</sequence>
<evidence type="ECO:0000313" key="3">
    <source>
        <dbReference type="Proteomes" id="UP001185706"/>
    </source>
</evidence>
<evidence type="ECO:0000313" key="2">
    <source>
        <dbReference type="EMBL" id="MDV2420519.1"/>
    </source>
</evidence>
<dbReference type="AlphaFoldDB" id="A0AAE4NMF6"/>
<name>A0AAE4NMF6_9CORY</name>
<organism evidence="2 3">
    <name type="scientific">Corynebacterium tuberculostearicum</name>
    <dbReference type="NCBI Taxonomy" id="38304"/>
    <lineage>
        <taxon>Bacteria</taxon>
        <taxon>Bacillati</taxon>
        <taxon>Actinomycetota</taxon>
        <taxon>Actinomycetes</taxon>
        <taxon>Mycobacteriales</taxon>
        <taxon>Corynebacteriaceae</taxon>
        <taxon>Corynebacterium</taxon>
    </lineage>
</organism>
<evidence type="ECO:0000256" key="1">
    <source>
        <dbReference type="SAM" id="Phobius"/>
    </source>
</evidence>
<feature type="transmembrane region" description="Helical" evidence="1">
    <location>
        <begin position="12"/>
        <end position="34"/>
    </location>
</feature>
<gene>
    <name evidence="2" type="ORF">RAE03_12225</name>
</gene>
<keyword evidence="1" id="KW-1133">Transmembrane helix</keyword>
<dbReference type="RefSeq" id="WP_296183792.1">
    <property type="nucleotide sequence ID" value="NZ_JAVBIB010000039.1"/>
</dbReference>
<feature type="transmembrane region" description="Helical" evidence="1">
    <location>
        <begin position="80"/>
        <end position="100"/>
    </location>
</feature>
<comment type="caution">
    <text evidence="2">The sequence shown here is derived from an EMBL/GenBank/DDBJ whole genome shotgun (WGS) entry which is preliminary data.</text>
</comment>
<keyword evidence="1" id="KW-0812">Transmembrane</keyword>
<dbReference type="EMBL" id="JAVBIB010000039">
    <property type="protein sequence ID" value="MDV2420519.1"/>
    <property type="molecule type" value="Genomic_DNA"/>
</dbReference>
<feature type="transmembrane region" description="Helical" evidence="1">
    <location>
        <begin position="40"/>
        <end position="59"/>
    </location>
</feature>
<protein>
    <submittedName>
        <fullName evidence="2">Uncharacterized protein</fullName>
    </submittedName>
</protein>
<proteinExistence type="predicted"/>
<accession>A0AAE4NMF6</accession>
<dbReference type="Proteomes" id="UP001185706">
    <property type="component" value="Unassembled WGS sequence"/>
</dbReference>
<feature type="transmembrane region" description="Helical" evidence="1">
    <location>
        <begin position="106"/>
        <end position="124"/>
    </location>
</feature>